<dbReference type="GO" id="GO:0003887">
    <property type="term" value="F:DNA-directed DNA polymerase activity"/>
    <property type="evidence" value="ECO:0007669"/>
    <property type="project" value="UniProtKB-KW"/>
</dbReference>
<dbReference type="Proteomes" id="UP000234456">
    <property type="component" value="Unassembled WGS sequence"/>
</dbReference>
<dbReference type="InterPro" id="IPR016195">
    <property type="entry name" value="Pol/histidinol_Pase-like"/>
</dbReference>
<dbReference type="NCBIfam" id="TIGR00594">
    <property type="entry name" value="polc"/>
    <property type="match status" value="1"/>
</dbReference>
<dbReference type="OrthoDB" id="9803237at2"/>
<dbReference type="EC" id="2.7.7.7" evidence="1"/>
<dbReference type="AlphaFoldDB" id="A0A2N4TXQ6"/>
<dbReference type="Pfam" id="PF17657">
    <property type="entry name" value="DNA_pol3_finger"/>
    <property type="match status" value="1"/>
</dbReference>
<dbReference type="Pfam" id="PF07733">
    <property type="entry name" value="DNA_pol3_alpha"/>
    <property type="match status" value="1"/>
</dbReference>
<dbReference type="InterPro" id="IPR004013">
    <property type="entry name" value="PHP_dom"/>
</dbReference>
<evidence type="ECO:0000256" key="7">
    <source>
        <dbReference type="ARBA" id="ARBA00049244"/>
    </source>
</evidence>
<evidence type="ECO:0000259" key="8">
    <source>
        <dbReference type="SMART" id="SM00481"/>
    </source>
</evidence>
<evidence type="ECO:0000256" key="2">
    <source>
        <dbReference type="ARBA" id="ARBA00019114"/>
    </source>
</evidence>
<evidence type="ECO:0000313" key="10">
    <source>
        <dbReference type="Proteomes" id="UP000234456"/>
    </source>
</evidence>
<dbReference type="SMART" id="SM00481">
    <property type="entry name" value="POLIIIAc"/>
    <property type="match status" value="1"/>
</dbReference>
<reference evidence="9 10" key="1">
    <citation type="submission" date="2017-12" db="EMBL/GenBank/DDBJ databases">
        <title>Draft genome sequence of Ralstonia pickettii 52.</title>
        <authorList>
            <person name="Zheng B."/>
        </authorList>
    </citation>
    <scope>NUCLEOTIDE SEQUENCE [LARGE SCALE GENOMIC DNA]</scope>
    <source>
        <strain evidence="9 10">52</strain>
    </source>
</reference>
<keyword evidence="4" id="KW-0548">Nucleotidyltransferase</keyword>
<dbReference type="Gene3D" id="3.40.470.10">
    <property type="entry name" value="Uracil-DNA glycosylase-like domain"/>
    <property type="match status" value="1"/>
</dbReference>
<keyword evidence="3" id="KW-0808">Transferase</keyword>
<dbReference type="PANTHER" id="PTHR32294">
    <property type="entry name" value="DNA POLYMERASE III SUBUNIT ALPHA"/>
    <property type="match status" value="1"/>
</dbReference>
<keyword evidence="6" id="KW-0239">DNA-directed DNA polymerase</keyword>
<dbReference type="InterPro" id="IPR004805">
    <property type="entry name" value="DnaE2/DnaE/PolC"/>
</dbReference>
<evidence type="ECO:0000256" key="5">
    <source>
        <dbReference type="ARBA" id="ARBA00022705"/>
    </source>
</evidence>
<comment type="caution">
    <text evidence="9">The sequence shown here is derived from an EMBL/GenBank/DDBJ whole genome shotgun (WGS) entry which is preliminary data.</text>
</comment>
<dbReference type="GO" id="GO:0006260">
    <property type="term" value="P:DNA replication"/>
    <property type="evidence" value="ECO:0007669"/>
    <property type="project" value="UniProtKB-KW"/>
</dbReference>
<dbReference type="Pfam" id="PF14579">
    <property type="entry name" value="HHH_6"/>
    <property type="match status" value="1"/>
</dbReference>
<dbReference type="Pfam" id="PF02811">
    <property type="entry name" value="PHP"/>
    <property type="match status" value="1"/>
</dbReference>
<dbReference type="RefSeq" id="WP_102064890.1">
    <property type="nucleotide sequence ID" value="NZ_PKQE01000001.1"/>
</dbReference>
<dbReference type="InterPro" id="IPR029460">
    <property type="entry name" value="DNAPol_HHH"/>
</dbReference>
<dbReference type="InterPro" id="IPR011708">
    <property type="entry name" value="DNA_pol3_alpha_NTPase_dom"/>
</dbReference>
<protein>
    <recommendedName>
        <fullName evidence="2">DNA polymerase III subunit alpha</fullName>
        <ecNumber evidence="1">2.7.7.7</ecNumber>
    </recommendedName>
</protein>
<evidence type="ECO:0000256" key="4">
    <source>
        <dbReference type="ARBA" id="ARBA00022695"/>
    </source>
</evidence>
<evidence type="ECO:0000256" key="6">
    <source>
        <dbReference type="ARBA" id="ARBA00022932"/>
    </source>
</evidence>
<organism evidence="9 10">
    <name type="scientific">Ralstonia pickettii</name>
    <name type="common">Burkholderia pickettii</name>
    <dbReference type="NCBI Taxonomy" id="329"/>
    <lineage>
        <taxon>Bacteria</taxon>
        <taxon>Pseudomonadati</taxon>
        <taxon>Pseudomonadota</taxon>
        <taxon>Betaproteobacteria</taxon>
        <taxon>Burkholderiales</taxon>
        <taxon>Burkholderiaceae</taxon>
        <taxon>Ralstonia</taxon>
    </lineage>
</organism>
<dbReference type="InterPro" id="IPR036895">
    <property type="entry name" value="Uracil-DNA_glycosylase-like_sf"/>
</dbReference>
<dbReference type="Gene3D" id="1.10.150.870">
    <property type="match status" value="1"/>
</dbReference>
<dbReference type="Pfam" id="PF03167">
    <property type="entry name" value="UDG"/>
    <property type="match status" value="1"/>
</dbReference>
<dbReference type="InterPro" id="IPR040982">
    <property type="entry name" value="DNA_pol3_finger"/>
</dbReference>
<dbReference type="InterPro" id="IPR041931">
    <property type="entry name" value="DNA_pol3_alpha_thumb_dom"/>
</dbReference>
<keyword evidence="5" id="KW-0235">DNA replication</keyword>
<dbReference type="SUPFAM" id="SSF89550">
    <property type="entry name" value="PHP domain-like"/>
    <property type="match status" value="1"/>
</dbReference>
<evidence type="ECO:0000256" key="3">
    <source>
        <dbReference type="ARBA" id="ARBA00022679"/>
    </source>
</evidence>
<dbReference type="PANTHER" id="PTHR32294:SF0">
    <property type="entry name" value="DNA POLYMERASE III SUBUNIT ALPHA"/>
    <property type="match status" value="1"/>
</dbReference>
<dbReference type="Gene3D" id="3.20.20.140">
    <property type="entry name" value="Metal-dependent hydrolases"/>
    <property type="match status" value="1"/>
</dbReference>
<accession>A0A2N4TXQ6</accession>
<gene>
    <name evidence="9" type="ORF">C0Q88_07310</name>
</gene>
<proteinExistence type="predicted"/>
<dbReference type="Gene3D" id="1.10.10.1600">
    <property type="entry name" value="Bacterial DNA polymerase III alpha subunit, thumb domain"/>
    <property type="match status" value="1"/>
</dbReference>
<dbReference type="CDD" id="cd07431">
    <property type="entry name" value="PHP_PolIIIA"/>
    <property type="match status" value="1"/>
</dbReference>
<evidence type="ECO:0000256" key="1">
    <source>
        <dbReference type="ARBA" id="ARBA00012417"/>
    </source>
</evidence>
<feature type="domain" description="Polymerase/histidinol phosphatase N-terminal" evidence="8">
    <location>
        <begin position="5"/>
        <end position="72"/>
    </location>
</feature>
<name>A0A2N4TXQ6_RALPI</name>
<comment type="catalytic activity">
    <reaction evidence="7">
        <text>DNA(n) + a 2'-deoxyribonucleoside 5'-triphosphate = DNA(n+1) + diphosphate</text>
        <dbReference type="Rhea" id="RHEA:22508"/>
        <dbReference type="Rhea" id="RHEA-COMP:17339"/>
        <dbReference type="Rhea" id="RHEA-COMP:17340"/>
        <dbReference type="ChEBI" id="CHEBI:33019"/>
        <dbReference type="ChEBI" id="CHEBI:61560"/>
        <dbReference type="ChEBI" id="CHEBI:173112"/>
        <dbReference type="EC" id="2.7.7.7"/>
    </reaction>
</comment>
<evidence type="ECO:0000313" key="9">
    <source>
        <dbReference type="EMBL" id="PLC44479.1"/>
    </source>
</evidence>
<dbReference type="InterPro" id="IPR003141">
    <property type="entry name" value="Pol/His_phosphatase_N"/>
</dbReference>
<dbReference type="GO" id="GO:0008408">
    <property type="term" value="F:3'-5' exonuclease activity"/>
    <property type="evidence" value="ECO:0007669"/>
    <property type="project" value="InterPro"/>
</dbReference>
<dbReference type="SUPFAM" id="SSF52141">
    <property type="entry name" value="Uracil-DNA glycosylase-like"/>
    <property type="match status" value="1"/>
</dbReference>
<sequence length="1122" mass="124044">MNLGHALSVRSDFSVGESLLQVGHLVDKAKELGYSSVALTDTMSLHAMVDFTNRAKKAGIKPIIGCRVRVVDDPTYRKPPKSSGVAEVPNLGYTLKLYAQDERGIKGLIKLLSKANSPEYFYYVSRVGLDDVCELEGVTVTTGDMFNLFHHPQAQDKLEMLINAMGRENVFVELVPINTPLFDTLNAKALQAADALTAATLVTYPTCYREEDDASSLDVLGAVTSNTKMDVPYRPIQFVKDFHFQAPNHLVDRIKAAHGRVVKFNGVNLPSLWLAGLKNVEEVAKKSGYEFSKQPVCLPKMAANEFMELGRKCIEGWKRRFSHPVLGYKPDPSLIPAYKDRLNYELAVLKKMGFAGYFLLVEDLVNWAKENGIIVGPGRGSVGGSLVAYLIGITDVDPIRFNLLFERFINPERLDLPDADLDFMSTRRHEVIEYLTKRYGADRVAGISNYSTLASASALRDTGRVYGLSGLELMATKLVPKEHGQSFTLTDAAKAVPELEKFRDENTEIWSHALKLEGAMRSFGQHAAGVIVAGEPLIERAVVETRGESPVVNWDKRVVEDWGLVKMDILGLSTLDVLEIAKSYIKERHGKEINYLSLPLEEPDIMAAFARGDTTGVFQFESGGMKGLLRNLAMGGDLTFEDITAATALYRPGPMDSGLMDDFIQIKQGCKLPFYEHPAMEPALKDTYGVIVYQEQVMQLAVDLAGFTRAEADHLRKAMGKKDKDKMAEMRQKWVDGCLATNGMDETKAGPLFDKIEAFAGYGFNRSHAVEYSIVSYWTMWVRVRYPAEYFAACMSIVKEEKLPGLVSDAREYGIEILPPSINQSTHRFTIPDDKHLLAPFSSVKGISENTARRIVELRNAQGGAFRDMDHFLEVTEAKGSKVNSKVRDALDKVGALVEIQPGAKPARALERRRDQTELMPGLIIDSVKADRQTDLTEKFLRAKVISLVQEYKKCDACSLAGQNHPTVRAKNTVKFMVVTDCPSWQEEKADKMLEGDSATFIKEALKAAGLAPAEGYYTSLVKAKKDDKFLSNAQINGCSGFLKREIELIKPPVIVALGSAAIKHFIPGIKGGTAELTGKAIYDKTLDATIVCGFNPQQLVFDASKQPVLEAVFAKVAECLS</sequence>
<dbReference type="InterPro" id="IPR005122">
    <property type="entry name" value="Uracil-DNA_glycosylase-like"/>
</dbReference>
<dbReference type="EMBL" id="PKQE01000001">
    <property type="protein sequence ID" value="PLC44479.1"/>
    <property type="molecule type" value="Genomic_DNA"/>
</dbReference>